<dbReference type="SUPFAM" id="SSF47027">
    <property type="entry name" value="Acyl-CoA binding protein"/>
    <property type="match status" value="1"/>
</dbReference>
<keyword evidence="1" id="KW-0446">Lipid-binding</keyword>
<keyword evidence="4" id="KW-1185">Reference proteome</keyword>
<dbReference type="InterPro" id="IPR014352">
    <property type="entry name" value="FERM/acyl-CoA-bd_prot_sf"/>
</dbReference>
<evidence type="ECO:0000259" key="2">
    <source>
        <dbReference type="PROSITE" id="PS51228"/>
    </source>
</evidence>
<dbReference type="GeneID" id="26683604"/>
<sequence>MEKIKRLDETFAAVSKLISYLPDTGPIDAEIETKLELYALFKIATGAALPDKKPSVWDTERRLKWIAWNERSYLSPDEAKYLYVKIIGDVLKSIYYSGKSDEYLENTTLDFLFKLDRDELKLLFDNVLVAEDAEEDIKQELVKLKCKYAPDLF</sequence>
<accession>F2NYY8</accession>
<feature type="domain" description="ACB" evidence="2">
    <location>
        <begin position="7"/>
        <end position="96"/>
    </location>
</feature>
<dbReference type="InterPro" id="IPR035984">
    <property type="entry name" value="Acyl-CoA-binding_sf"/>
</dbReference>
<dbReference type="RefSeq" id="YP_009640047.1">
    <property type="nucleotide sequence ID" value="NC_011335.1"/>
</dbReference>
<dbReference type="KEGG" id="vg:26683604"/>
<reference evidence="3 4" key="1">
    <citation type="journal article" date="2009" name="PLoS ONE">
        <title>Symbiotic virus at the evolutionary intersection of three types of large DNA viruses; iridoviruses, ascoviruses, and ichnoviruses.</title>
        <authorList>
            <person name="Bigot Y."/>
            <person name="Renault S."/>
            <person name="Nicolas J."/>
            <person name="Moundras C."/>
            <person name="Demattei M.V."/>
            <person name="Samain S."/>
            <person name="Bideshi D.K."/>
            <person name="Federici B.A."/>
        </authorList>
    </citation>
    <scope>NUCLEOTIDE SEQUENCE [LARGE SCALE GENOMIC DNA]</scope>
</reference>
<name>F2NYY8_9VIRU</name>
<dbReference type="GO" id="GO:0000062">
    <property type="term" value="F:fatty-acyl-CoA binding"/>
    <property type="evidence" value="ECO:0007669"/>
    <property type="project" value="InterPro"/>
</dbReference>
<dbReference type="EMBL" id="CU469068">
    <property type="protein sequence ID" value="CCA61416.1"/>
    <property type="molecule type" value="Genomic_DNA"/>
</dbReference>
<dbReference type="PRINTS" id="PR00689">
    <property type="entry name" value="ACOABINDINGP"/>
</dbReference>
<dbReference type="InterPro" id="IPR000582">
    <property type="entry name" value="Acyl-CoA-binding_protein"/>
</dbReference>
<protein>
    <submittedName>
        <fullName evidence="3">Complete DpAV4 genome</fullName>
    </submittedName>
</protein>
<proteinExistence type="predicted"/>
<dbReference type="Proteomes" id="UP000203898">
    <property type="component" value="Segment"/>
</dbReference>
<evidence type="ECO:0000313" key="3">
    <source>
        <dbReference type="EMBL" id="CCA61416.1"/>
    </source>
</evidence>
<dbReference type="Gene3D" id="1.20.80.10">
    <property type="match status" value="1"/>
</dbReference>
<dbReference type="Pfam" id="PF00887">
    <property type="entry name" value="ACBP"/>
    <property type="match status" value="1"/>
</dbReference>
<evidence type="ECO:0000256" key="1">
    <source>
        <dbReference type="ARBA" id="ARBA00023121"/>
    </source>
</evidence>
<dbReference type="PANTHER" id="PTHR23310:SF62">
    <property type="entry name" value="ACYL-COA BINDING PROTEIN 1, ISOFORM A"/>
    <property type="match status" value="1"/>
</dbReference>
<dbReference type="PANTHER" id="PTHR23310">
    <property type="entry name" value="ACYL-COA-BINDING PROTEIN, ACBP"/>
    <property type="match status" value="1"/>
</dbReference>
<dbReference type="PROSITE" id="PS51228">
    <property type="entry name" value="ACB_2"/>
    <property type="match status" value="1"/>
</dbReference>
<dbReference type="GO" id="GO:0006631">
    <property type="term" value="P:fatty acid metabolic process"/>
    <property type="evidence" value="ECO:0007669"/>
    <property type="project" value="TreeGrafter"/>
</dbReference>
<evidence type="ECO:0000313" key="4">
    <source>
        <dbReference type="Proteomes" id="UP000203898"/>
    </source>
</evidence>
<organism evidence="3 4">
    <name type="scientific">Diadromus pulchellus ascovirus 4a</name>
    <dbReference type="NCBI Taxonomy" id="158683"/>
    <lineage>
        <taxon>Viruses</taxon>
        <taxon>Varidnaviria</taxon>
        <taxon>Bamfordvirae</taxon>
        <taxon>Nucleocytoviricota</taxon>
        <taxon>Megaviricetes</taxon>
        <taxon>Pimascovirales</taxon>
        <taxon>Pimascovirales incertae sedis</taxon>
        <taxon>Ascoviridae</taxon>
        <taxon>Toursvirus</taxon>
        <taxon>Toursvirus dptv1a</taxon>
    </lineage>
</organism>